<dbReference type="Proteomes" id="UP001217838">
    <property type="component" value="Unassembled WGS sequence"/>
</dbReference>
<accession>A0ABT5B329</accession>
<evidence type="ECO:0000256" key="1">
    <source>
        <dbReference type="SAM" id="MobiDB-lite"/>
    </source>
</evidence>
<dbReference type="RefSeq" id="WP_271997708.1">
    <property type="nucleotide sequence ID" value="NZ_JAQNDN010000004.1"/>
</dbReference>
<organism evidence="2 3">
    <name type="scientific">Nannocystis radixulma</name>
    <dbReference type="NCBI Taxonomy" id="2995305"/>
    <lineage>
        <taxon>Bacteria</taxon>
        <taxon>Pseudomonadati</taxon>
        <taxon>Myxococcota</taxon>
        <taxon>Polyangia</taxon>
        <taxon>Nannocystales</taxon>
        <taxon>Nannocystaceae</taxon>
        <taxon>Nannocystis</taxon>
    </lineage>
</organism>
<proteinExistence type="predicted"/>
<feature type="compositionally biased region" description="Low complexity" evidence="1">
    <location>
        <begin position="33"/>
        <end position="82"/>
    </location>
</feature>
<keyword evidence="3" id="KW-1185">Reference proteome</keyword>
<reference evidence="2 3" key="1">
    <citation type="submission" date="2022-11" db="EMBL/GenBank/DDBJ databases">
        <title>Minimal conservation of predation-associated metabolite biosynthetic gene clusters underscores biosynthetic potential of Myxococcota including descriptions for ten novel species: Archangium lansinium sp. nov., Myxococcus landrumus sp. nov., Nannocystis bai.</title>
        <authorList>
            <person name="Ahearne A."/>
            <person name="Stevens C."/>
            <person name="Dowd S."/>
        </authorList>
    </citation>
    <scope>NUCLEOTIDE SEQUENCE [LARGE SCALE GENOMIC DNA]</scope>
    <source>
        <strain evidence="2 3">NCELM</strain>
    </source>
</reference>
<evidence type="ECO:0000313" key="3">
    <source>
        <dbReference type="Proteomes" id="UP001217838"/>
    </source>
</evidence>
<name>A0ABT5B329_9BACT</name>
<gene>
    <name evidence="2" type="ORF">POL58_12230</name>
</gene>
<feature type="region of interest" description="Disordered" evidence="1">
    <location>
        <begin position="31"/>
        <end position="82"/>
    </location>
</feature>
<evidence type="ECO:0000313" key="2">
    <source>
        <dbReference type="EMBL" id="MDC0668514.1"/>
    </source>
</evidence>
<sequence>MHIRHGIVILSVLLPGCGPKIVGLLGITDSDASDTSSEPIDPSSSTSKGARTTSTGTTTTSASTSTTGGEGTTTTGGEDSGSPVIPPECLAIDHKACFDAALDACAVFGSWNVTQACVDAVQDCYPIGTQKLVAADVIDFCHAEFPGDCLSKNDPGCSETFCACTAGAYPYDWNNCWHLLLVACWTWGAPASDCETVLSGCYPGATVSEYEECRYQALLEVGQEGSCYCPMCGHHEQCEDALAACLGA</sequence>
<comment type="caution">
    <text evidence="2">The sequence shown here is derived from an EMBL/GenBank/DDBJ whole genome shotgun (WGS) entry which is preliminary data.</text>
</comment>
<dbReference type="EMBL" id="JAQNDN010000004">
    <property type="protein sequence ID" value="MDC0668514.1"/>
    <property type="molecule type" value="Genomic_DNA"/>
</dbReference>
<protein>
    <submittedName>
        <fullName evidence="2">Uncharacterized protein</fullName>
    </submittedName>
</protein>